<name>A0A9X4AQ79_9BACT</name>
<dbReference type="EMBL" id="JAGTJJ010000002">
    <property type="protein sequence ID" value="MDC3980061.1"/>
    <property type="molecule type" value="Genomic_DNA"/>
</dbReference>
<sequence>MPRATTLEDARKVLDPRPLDFSGKVHERASDPEFHVPFPEQQAGSFKLPGPITRLEKRLLTGTRDTKLFLSGHIGSGKSTELNLLMVKREITERFAVVPLRFEEQEWATLDSSQVLFRIAAELFHAHADKLAKNTDGLKKKLATLNERVFAPVGIQMNEGTVGLEINAIFIKVKQDLKLSAKLRQQFREFGETNQSFLQDLIANLVDDIEEALTKEDGPNDLLVVVDDLDKLRSTEQHTDVFDTNLAALMAPPLRVLYTVPTAVRFSADVRAEIRNNAEDLFPVRVLKKAVDTWNPEDAFDDERIGFFHALVDQRVARPLIDRAAIRLAAIYSGGVLRDFFRLLREGVLLATYNGLPALDGTVMRYAVEEERRKESVGMYAPDYDALVHVHRTNSLRSAADRRYLALSRVIEAFNGTVWFEANPVLWHVLEEHVKRHQQAESG</sequence>
<evidence type="ECO:0000259" key="1">
    <source>
        <dbReference type="Pfam" id="PF07693"/>
    </source>
</evidence>
<dbReference type="RefSeq" id="WP_272417092.1">
    <property type="nucleotide sequence ID" value="NZ_JAGTJJ010000002.1"/>
</dbReference>
<dbReference type="InterPro" id="IPR011646">
    <property type="entry name" value="KAP_P-loop"/>
</dbReference>
<comment type="caution">
    <text evidence="2">The sequence shown here is derived from an EMBL/GenBank/DDBJ whole genome shotgun (WGS) entry which is preliminary data.</text>
</comment>
<accession>A0A9X4AQ79</accession>
<keyword evidence="3" id="KW-1185">Reference proteome</keyword>
<feature type="domain" description="KAP NTPase" evidence="1">
    <location>
        <begin position="68"/>
        <end position="236"/>
    </location>
</feature>
<evidence type="ECO:0000313" key="3">
    <source>
        <dbReference type="Proteomes" id="UP001151081"/>
    </source>
</evidence>
<dbReference type="AlphaFoldDB" id="A0A9X4AQ79"/>
<gene>
    <name evidence="2" type="ORF">KEG57_06100</name>
</gene>
<dbReference type="Pfam" id="PF07693">
    <property type="entry name" value="KAP_NTPase"/>
    <property type="match status" value="1"/>
</dbReference>
<proteinExistence type="predicted"/>
<reference evidence="2 3" key="1">
    <citation type="submission" date="2021-04" db="EMBL/GenBank/DDBJ databases">
        <title>Genome analysis of Polyangium sp.</title>
        <authorList>
            <person name="Li Y."/>
            <person name="Wang J."/>
        </authorList>
    </citation>
    <scope>NUCLEOTIDE SEQUENCE [LARGE SCALE GENOMIC DNA]</scope>
    <source>
        <strain evidence="2 3">SDU14</strain>
    </source>
</reference>
<evidence type="ECO:0000313" key="2">
    <source>
        <dbReference type="EMBL" id="MDC3980061.1"/>
    </source>
</evidence>
<protein>
    <recommendedName>
        <fullName evidence="1">KAP NTPase domain-containing protein</fullName>
    </recommendedName>
</protein>
<dbReference type="Proteomes" id="UP001151081">
    <property type="component" value="Unassembled WGS sequence"/>
</dbReference>
<organism evidence="2 3">
    <name type="scientific">Polyangium jinanense</name>
    <dbReference type="NCBI Taxonomy" id="2829994"/>
    <lineage>
        <taxon>Bacteria</taxon>
        <taxon>Pseudomonadati</taxon>
        <taxon>Myxococcota</taxon>
        <taxon>Polyangia</taxon>
        <taxon>Polyangiales</taxon>
        <taxon>Polyangiaceae</taxon>
        <taxon>Polyangium</taxon>
    </lineage>
</organism>